<accession>A0A1M7ZJ86</accession>
<sequence>MFAPQRQEKKVMVITHHEVKVSGYTSLGRFNCDFTRVGEKDTLNLNVPGNHPSLEFEIPISSFSCGNFLLNKDFRSTLKSSEYPCAQVEVKNLYEMKGGLFCHLTVNLVGKTLEFPEMELERGEDNISGKLVLNFDMLDLDPPNKFGGLIKVDDRLDLEFVLGI</sequence>
<proteinExistence type="predicted"/>
<dbReference type="AlphaFoldDB" id="A0A1M7ZJ86"/>
<keyword evidence="2" id="KW-1185">Reference proteome</keyword>
<reference evidence="2" key="1">
    <citation type="submission" date="2016-12" db="EMBL/GenBank/DDBJ databases">
        <authorList>
            <person name="Varghese N."/>
            <person name="Submissions S."/>
        </authorList>
    </citation>
    <scope>NUCLEOTIDE SEQUENCE [LARGE SCALE GENOMIC DNA]</scope>
    <source>
        <strain evidence="2">DSM 25035</strain>
    </source>
</reference>
<name>A0A1M7ZJ86_9BACT</name>
<dbReference type="Gene3D" id="2.40.128.110">
    <property type="entry name" value="Lipid/polyisoprenoid-binding, YceI-like"/>
    <property type="match status" value="1"/>
</dbReference>
<evidence type="ECO:0000313" key="1">
    <source>
        <dbReference type="EMBL" id="SHO64975.1"/>
    </source>
</evidence>
<dbReference type="EMBL" id="FRXN01000006">
    <property type="protein sequence ID" value="SHO64975.1"/>
    <property type="molecule type" value="Genomic_DNA"/>
</dbReference>
<organism evidence="1 2">
    <name type="scientific">Algoriphagus zhangzhouensis</name>
    <dbReference type="NCBI Taxonomy" id="1073327"/>
    <lineage>
        <taxon>Bacteria</taxon>
        <taxon>Pseudomonadati</taxon>
        <taxon>Bacteroidota</taxon>
        <taxon>Cytophagia</taxon>
        <taxon>Cytophagales</taxon>
        <taxon>Cyclobacteriaceae</taxon>
        <taxon>Algoriphagus</taxon>
    </lineage>
</organism>
<gene>
    <name evidence="1" type="ORF">SAMN04488108_3778</name>
</gene>
<dbReference type="Proteomes" id="UP000184609">
    <property type="component" value="Unassembled WGS sequence"/>
</dbReference>
<dbReference type="InterPro" id="IPR036761">
    <property type="entry name" value="TTHA0802/YceI-like_sf"/>
</dbReference>
<dbReference type="STRING" id="1073327.SAMN04488108_3778"/>
<evidence type="ECO:0000313" key="2">
    <source>
        <dbReference type="Proteomes" id="UP000184609"/>
    </source>
</evidence>
<evidence type="ECO:0008006" key="3">
    <source>
        <dbReference type="Google" id="ProtNLM"/>
    </source>
</evidence>
<protein>
    <recommendedName>
        <fullName evidence="3">YceI-like domain-containing protein</fullName>
    </recommendedName>
</protein>
<dbReference type="SUPFAM" id="SSF101874">
    <property type="entry name" value="YceI-like"/>
    <property type="match status" value="1"/>
</dbReference>